<name>A0A0U1XPC6_9CHLO</name>
<geneLocation type="chloroplast" evidence="2"/>
<feature type="transmembrane region" description="Helical" evidence="1">
    <location>
        <begin position="35"/>
        <end position="55"/>
    </location>
</feature>
<evidence type="ECO:0000256" key="1">
    <source>
        <dbReference type="SAM" id="Phobius"/>
    </source>
</evidence>
<accession>A0A0U1XPC6</accession>
<proteinExistence type="predicted"/>
<reference evidence="2" key="1">
    <citation type="journal article" date="2014" name="Mitochondrial DNA">
        <title>The complete sequence of the chloroplast genome of the green microalga Lobosphaera (Parietochloris) incisa.</title>
        <authorList>
            <person name="Tourasse N.J."/>
            <person name="Barbi T."/>
            <person name="Waterhouse J.C."/>
            <person name="Shtaida N."/>
            <person name="Leu S."/>
            <person name="Boussiba S."/>
            <person name="Purton S."/>
            <person name="Vallon O."/>
        </authorList>
    </citation>
    <scope>NUCLEOTIDE SEQUENCE</scope>
    <source>
        <strain evidence="2">SAG 2468</strain>
    </source>
</reference>
<keyword evidence="2" id="KW-0946">Virion</keyword>
<feature type="transmembrane region" description="Helical" evidence="1">
    <location>
        <begin position="196"/>
        <end position="214"/>
    </location>
</feature>
<keyword evidence="2" id="KW-0150">Chloroplast</keyword>
<sequence>MSFVPAIRDYIGILNSVYDSFSGDINLQLIIQHTLIYILESIKFILYYLISFQWFRDLCYLPVLVPQLSTAILKENYFLEDPLSNFFSFLETPTYNNNKFLIGFLNSFFLSLPISCSHFICARRLIIQGIPAGIVSGLGNILGQSFFLISVIFGLRFLVIPWMALEPLSYILGIILIFTIIYDITHERGLKPIKKYQTTLLFKIFCIHFVLAWTEQSCFFSYLGNLTLSGEPTILETFSSNNQTNFFLIHISYMFGLILGSCVFSTFFGIFSLSLSDFVLKVSTLRFTQWINQLNVFFITITIGFTFASLPYYGLDYLITNYFGFIGQDETLEKTFFSPTNVKDTITILGLKSDAKSLDTDVVPFDRGRYLRLEFPQSFEDLNYQGEYAWTSRKDRQSFLQIQKNRSFISRFFKKAKKDAQVSSSFEKLDSSTNIAKNTEISDARKNLKNLDNDTTTKNNSLFNYNIDEKVYISDADLNETDSDERDEFLEDSNFENQLQNTNLNNRVDEDLAAEKPILQMADKVFPLEFINKKDKNGKLSTSIETRGNKLEYQLKQKYYSNGVYKLLLNAEIDSFLNRQPNSHFLSSSQENSLYEKRRILANYYDSLRYYNQLPYAEEFKNLFNGSKSYADRIYNQQFKGTLKIVRRLFSISLQQNSISDLDSDNLFGVNGDSEEKEFLTLNDQNKERVLKFDQPLYKNSIYKTNPLLHEELHSFKIKQKGAEQVSQHKNVSALKSSKQQKSIFNNKNIEHSPFLELTNPIPFYAGWDEQQRKLVVTNRLLPRYFASYLIKYQSNKNISSLSDKNKQLDMPYQKIEFTAWPIPKNVLSLTKSESKIPYTVLFESLNDPKNESLKGNLTDPEEPEYDFINFPPNLKQIEVEDKDLIDLLPPTRGGFIWPGDSLLKFDIKNMLKQSSLSKFFK</sequence>
<keyword evidence="1" id="KW-0472">Membrane</keyword>
<gene>
    <name evidence="2" type="primary">ycf1</name>
    <name evidence="2" type="ORF">LOBIN_cp045</name>
</gene>
<keyword evidence="2" id="KW-0934">Plastid</keyword>
<dbReference type="AlphaFoldDB" id="A0A0U1XPC6"/>
<evidence type="ECO:0000313" key="2">
    <source>
        <dbReference type="EMBL" id="AIY30181.1"/>
    </source>
</evidence>
<feature type="transmembrane region" description="Helical" evidence="1">
    <location>
        <begin position="247"/>
        <end position="273"/>
    </location>
</feature>
<keyword evidence="1" id="KW-0812">Transmembrane</keyword>
<feature type="transmembrane region" description="Helical" evidence="1">
    <location>
        <begin position="294"/>
        <end position="315"/>
    </location>
</feature>
<keyword evidence="1" id="KW-1133">Transmembrane helix</keyword>
<organism evidence="2">
    <name type="scientific">Lobosphaera incisa</name>
    <dbReference type="NCBI Taxonomy" id="312850"/>
    <lineage>
        <taxon>Eukaryota</taxon>
        <taxon>Viridiplantae</taxon>
        <taxon>Chlorophyta</taxon>
        <taxon>core chlorophytes</taxon>
        <taxon>Trebouxiophyceae</taxon>
        <taxon>Trebouxiales</taxon>
        <taxon>Trebouxiaceae</taxon>
        <taxon>Lobosphaera</taxon>
    </lineage>
</organism>
<dbReference type="EMBL" id="KM821265">
    <property type="protein sequence ID" value="AIY30181.1"/>
    <property type="molecule type" value="Genomic_DNA"/>
</dbReference>
<keyword evidence="2" id="KW-0261">Viral envelope protein</keyword>
<feature type="transmembrane region" description="Helical" evidence="1">
    <location>
        <begin position="133"/>
        <end position="155"/>
    </location>
</feature>
<feature type="transmembrane region" description="Helical" evidence="1">
    <location>
        <begin position="167"/>
        <end position="184"/>
    </location>
</feature>
<protein>
    <submittedName>
        <fullName evidence="2">Chloroplast envelope protein</fullName>
    </submittedName>
</protein>